<dbReference type="InParanoid" id="F8QGG2"/>
<feature type="compositionally biased region" description="Polar residues" evidence="1">
    <location>
        <begin position="51"/>
        <end position="60"/>
    </location>
</feature>
<feature type="non-terminal residue" evidence="2">
    <location>
        <position position="60"/>
    </location>
</feature>
<proteinExistence type="predicted"/>
<organism evidence="3">
    <name type="scientific">Serpula lacrymans var. lacrymans (strain S7.3)</name>
    <name type="common">Dry rot fungus</name>
    <dbReference type="NCBI Taxonomy" id="936435"/>
    <lineage>
        <taxon>Eukaryota</taxon>
        <taxon>Fungi</taxon>
        <taxon>Dikarya</taxon>
        <taxon>Basidiomycota</taxon>
        <taxon>Agaricomycotina</taxon>
        <taxon>Agaricomycetes</taxon>
        <taxon>Agaricomycetidae</taxon>
        <taxon>Boletales</taxon>
        <taxon>Coniophorineae</taxon>
        <taxon>Serpulaceae</taxon>
        <taxon>Serpula</taxon>
    </lineage>
</organism>
<dbReference type="HOGENOM" id="CLU_2948345_0_0_1"/>
<gene>
    <name evidence="2" type="ORF">SERLA73DRAFT_146892</name>
</gene>
<evidence type="ECO:0000313" key="2">
    <source>
        <dbReference type="EMBL" id="EGN92640.1"/>
    </source>
</evidence>
<feature type="region of interest" description="Disordered" evidence="1">
    <location>
        <begin position="38"/>
        <end position="60"/>
    </location>
</feature>
<evidence type="ECO:0000256" key="1">
    <source>
        <dbReference type="SAM" id="MobiDB-lite"/>
    </source>
</evidence>
<name>F8QGG2_SERL3</name>
<dbReference type="EMBL" id="GL945501">
    <property type="protein sequence ID" value="EGN92640.1"/>
    <property type="molecule type" value="Genomic_DNA"/>
</dbReference>
<dbReference type="AlphaFoldDB" id="F8QGG2"/>
<evidence type="ECO:0000313" key="3">
    <source>
        <dbReference type="Proteomes" id="UP000008063"/>
    </source>
</evidence>
<accession>F8QGG2</accession>
<reference evidence="3" key="1">
    <citation type="journal article" date="2011" name="Science">
        <title>The plant cell wall-decomposing machinery underlies the functional diversity of forest fungi.</title>
        <authorList>
            <person name="Eastwood D.C."/>
            <person name="Floudas D."/>
            <person name="Binder M."/>
            <person name="Majcherczyk A."/>
            <person name="Schneider P."/>
            <person name="Aerts A."/>
            <person name="Asiegbu F.O."/>
            <person name="Baker S.E."/>
            <person name="Barry K."/>
            <person name="Bendiksby M."/>
            <person name="Blumentritt M."/>
            <person name="Coutinho P.M."/>
            <person name="Cullen D."/>
            <person name="de Vries R.P."/>
            <person name="Gathman A."/>
            <person name="Goodell B."/>
            <person name="Henrissat B."/>
            <person name="Ihrmark K."/>
            <person name="Kauserud H."/>
            <person name="Kohler A."/>
            <person name="LaButti K."/>
            <person name="Lapidus A."/>
            <person name="Lavin J.L."/>
            <person name="Lee Y.-H."/>
            <person name="Lindquist E."/>
            <person name="Lilly W."/>
            <person name="Lucas S."/>
            <person name="Morin E."/>
            <person name="Murat C."/>
            <person name="Oguiza J.A."/>
            <person name="Park J."/>
            <person name="Pisabarro A.G."/>
            <person name="Riley R."/>
            <person name="Rosling A."/>
            <person name="Salamov A."/>
            <person name="Schmidt O."/>
            <person name="Schmutz J."/>
            <person name="Skrede I."/>
            <person name="Stenlid J."/>
            <person name="Wiebenga A."/>
            <person name="Xie X."/>
            <person name="Kuees U."/>
            <person name="Hibbett D.S."/>
            <person name="Hoffmeister D."/>
            <person name="Hoegberg N."/>
            <person name="Martin F."/>
            <person name="Grigoriev I.V."/>
            <person name="Watkinson S.C."/>
        </authorList>
    </citation>
    <scope>NUCLEOTIDE SEQUENCE [LARGE SCALE GENOMIC DNA]</scope>
    <source>
        <strain evidence="3">strain S7.3</strain>
    </source>
</reference>
<sequence>MTLQYTFVGFGLETKHGPAGNSFRDHLLVQRRYGPREGSATLIPNGDKSEPTSSGICFIL</sequence>
<keyword evidence="3" id="KW-1185">Reference proteome</keyword>
<protein>
    <submittedName>
        <fullName evidence="2">Uncharacterized protein</fullName>
    </submittedName>
</protein>
<dbReference type="Proteomes" id="UP000008063">
    <property type="component" value="Unassembled WGS sequence"/>
</dbReference>